<accession>A0A0B6Y370</accession>
<reference evidence="1" key="1">
    <citation type="submission" date="2014-12" db="EMBL/GenBank/DDBJ databases">
        <title>Insight into the proteome of Arion vulgaris.</title>
        <authorList>
            <person name="Aradska J."/>
            <person name="Bulat T."/>
            <person name="Smidak R."/>
            <person name="Sarate P."/>
            <person name="Gangsoo J."/>
            <person name="Sialana F."/>
            <person name="Bilban M."/>
            <person name="Lubec G."/>
        </authorList>
    </citation>
    <scope>NUCLEOTIDE SEQUENCE</scope>
    <source>
        <tissue evidence="1">Skin</tissue>
    </source>
</reference>
<organism evidence="1">
    <name type="scientific">Arion vulgaris</name>
    <dbReference type="NCBI Taxonomy" id="1028688"/>
    <lineage>
        <taxon>Eukaryota</taxon>
        <taxon>Metazoa</taxon>
        <taxon>Spiralia</taxon>
        <taxon>Lophotrochozoa</taxon>
        <taxon>Mollusca</taxon>
        <taxon>Gastropoda</taxon>
        <taxon>Heterobranchia</taxon>
        <taxon>Euthyneura</taxon>
        <taxon>Panpulmonata</taxon>
        <taxon>Eupulmonata</taxon>
        <taxon>Stylommatophora</taxon>
        <taxon>Helicina</taxon>
        <taxon>Arionoidea</taxon>
        <taxon>Arionidae</taxon>
        <taxon>Arion</taxon>
    </lineage>
</organism>
<dbReference type="EMBL" id="HACG01003709">
    <property type="protein sequence ID" value="CEK50574.1"/>
    <property type="molecule type" value="Transcribed_RNA"/>
</dbReference>
<evidence type="ECO:0000313" key="1">
    <source>
        <dbReference type="EMBL" id="CEK50574.1"/>
    </source>
</evidence>
<dbReference type="AlphaFoldDB" id="A0A0B6Y370"/>
<protein>
    <submittedName>
        <fullName evidence="1">Uncharacterized protein</fullName>
    </submittedName>
</protein>
<gene>
    <name evidence="1" type="primary">ORF11154</name>
</gene>
<sequence length="109" mass="12836">TLLHCAIQHSHDYNTYEDQHNNTVRTPLIANSINGNGQIILQDINLTHMDLTDSTQLYNGNNRKKCSFNDIKKDIKKRPCFQRFFTENSFEPDYFGIIKYLVYEYPSML</sequence>
<feature type="non-terminal residue" evidence="1">
    <location>
        <position position="109"/>
    </location>
</feature>
<name>A0A0B6Y370_9EUPU</name>
<proteinExistence type="predicted"/>
<feature type="non-terminal residue" evidence="1">
    <location>
        <position position="1"/>
    </location>
</feature>